<comment type="caution">
    <text evidence="2">The sequence shown here is derived from an EMBL/GenBank/DDBJ whole genome shotgun (WGS) entry which is preliminary data.</text>
</comment>
<name>A0ABN9TZ59_9DINO</name>
<gene>
    <name evidence="2" type="ORF">PCOR1329_LOCUS43534</name>
</gene>
<accession>A0ABN9TZ59</accession>
<sequence length="109" mass="12244">MRAQRARASEGARTMSHGSTAKAARDNQLTNPMVQSRRGRENEEVLPPMSWKCGEEHPVEAVSSPESRRQVAGGCKFALQKVKRPRLVPQHGRIKNMRQIEDTTRADLP</sequence>
<dbReference type="Proteomes" id="UP001189429">
    <property type="component" value="Unassembled WGS sequence"/>
</dbReference>
<evidence type="ECO:0000313" key="2">
    <source>
        <dbReference type="EMBL" id="CAK0851376.1"/>
    </source>
</evidence>
<evidence type="ECO:0000256" key="1">
    <source>
        <dbReference type="SAM" id="MobiDB-lite"/>
    </source>
</evidence>
<evidence type="ECO:0000313" key="3">
    <source>
        <dbReference type="Proteomes" id="UP001189429"/>
    </source>
</evidence>
<feature type="region of interest" description="Disordered" evidence="1">
    <location>
        <begin position="1"/>
        <end position="50"/>
    </location>
</feature>
<protein>
    <submittedName>
        <fullName evidence="2">Uncharacterized protein</fullName>
    </submittedName>
</protein>
<keyword evidence="3" id="KW-1185">Reference proteome</keyword>
<organism evidence="2 3">
    <name type="scientific">Prorocentrum cordatum</name>
    <dbReference type="NCBI Taxonomy" id="2364126"/>
    <lineage>
        <taxon>Eukaryota</taxon>
        <taxon>Sar</taxon>
        <taxon>Alveolata</taxon>
        <taxon>Dinophyceae</taxon>
        <taxon>Prorocentrales</taxon>
        <taxon>Prorocentraceae</taxon>
        <taxon>Prorocentrum</taxon>
    </lineage>
</organism>
<reference evidence="2" key="1">
    <citation type="submission" date="2023-10" db="EMBL/GenBank/DDBJ databases">
        <authorList>
            <person name="Chen Y."/>
            <person name="Shah S."/>
            <person name="Dougan E. K."/>
            <person name="Thang M."/>
            <person name="Chan C."/>
        </authorList>
    </citation>
    <scope>NUCLEOTIDE SEQUENCE [LARGE SCALE GENOMIC DNA]</scope>
</reference>
<dbReference type="EMBL" id="CAUYUJ010015232">
    <property type="protein sequence ID" value="CAK0851376.1"/>
    <property type="molecule type" value="Genomic_DNA"/>
</dbReference>
<proteinExistence type="predicted"/>